<dbReference type="SMART" id="SM01266">
    <property type="entry name" value="Mac"/>
    <property type="match status" value="1"/>
</dbReference>
<dbReference type="GO" id="GO:0005829">
    <property type="term" value="C:cytosol"/>
    <property type="evidence" value="ECO:0007669"/>
    <property type="project" value="TreeGrafter"/>
</dbReference>
<dbReference type="PANTHER" id="PTHR23416:SF23">
    <property type="entry name" value="ACETYLTRANSFERASE C18B11.09C-RELATED"/>
    <property type="match status" value="1"/>
</dbReference>
<dbReference type="GO" id="GO:0008374">
    <property type="term" value="F:O-acyltransferase activity"/>
    <property type="evidence" value="ECO:0007669"/>
    <property type="project" value="TreeGrafter"/>
</dbReference>
<dbReference type="CDD" id="cd03357">
    <property type="entry name" value="LbH_MAT_GAT"/>
    <property type="match status" value="1"/>
</dbReference>
<accession>A0AB39J6E4</accession>
<gene>
    <name evidence="5" type="ORF">AB4922_08765</name>
</gene>
<reference evidence="5" key="1">
    <citation type="submission" date="2024-07" db="EMBL/GenBank/DDBJ databases">
        <authorList>
            <person name="Wang K."/>
            <person name="Liang S."/>
            <person name="Wang S."/>
        </authorList>
    </citation>
    <scope>NUCLEOTIDE SEQUENCE</scope>
    <source>
        <strain evidence="5">KW1</strain>
    </source>
</reference>
<protein>
    <submittedName>
        <fullName evidence="5">Sugar O-acetyltransferase</fullName>
        <ecNumber evidence="5">2.3.1.-</ecNumber>
    </submittedName>
</protein>
<keyword evidence="5" id="KW-0012">Acyltransferase</keyword>
<evidence type="ECO:0000313" key="5">
    <source>
        <dbReference type="EMBL" id="XDL63026.1"/>
    </source>
</evidence>
<dbReference type="RefSeq" id="WP_035391917.1">
    <property type="nucleotide sequence ID" value="NZ_CP162911.1"/>
</dbReference>
<dbReference type="InterPro" id="IPR051159">
    <property type="entry name" value="Hexapeptide_acetyltransf"/>
</dbReference>
<comment type="similarity">
    <text evidence="1">Belongs to the transferase hexapeptide repeat family.</text>
</comment>
<evidence type="ECO:0000256" key="1">
    <source>
        <dbReference type="ARBA" id="ARBA00007274"/>
    </source>
</evidence>
<feature type="domain" description="Maltose/galactoside acetyltransferase" evidence="4">
    <location>
        <begin position="5"/>
        <end position="57"/>
    </location>
</feature>
<evidence type="ECO:0000256" key="3">
    <source>
        <dbReference type="ARBA" id="ARBA00022737"/>
    </source>
</evidence>
<dbReference type="InterPro" id="IPR011004">
    <property type="entry name" value="Trimer_LpxA-like_sf"/>
</dbReference>
<dbReference type="InterPro" id="IPR001451">
    <property type="entry name" value="Hexapep"/>
</dbReference>
<dbReference type="Gene3D" id="2.160.10.10">
    <property type="entry name" value="Hexapeptide repeat proteins"/>
    <property type="match status" value="1"/>
</dbReference>
<name>A0AB39J6E4_9BACI</name>
<dbReference type="FunFam" id="2.160.10.10:FF:000008">
    <property type="entry name" value="Maltose O-acetyltransferase"/>
    <property type="match status" value="1"/>
</dbReference>
<dbReference type="Pfam" id="PF00132">
    <property type="entry name" value="Hexapep"/>
    <property type="match status" value="1"/>
</dbReference>
<organism evidence="5">
    <name type="scientific">Bacillus aerius</name>
    <dbReference type="NCBI Taxonomy" id="293388"/>
    <lineage>
        <taxon>Bacteria</taxon>
        <taxon>Bacillati</taxon>
        <taxon>Bacillota</taxon>
        <taxon>Bacilli</taxon>
        <taxon>Bacillales</taxon>
        <taxon>Bacillaceae</taxon>
        <taxon>Bacillus</taxon>
    </lineage>
</organism>
<proteinExistence type="inferred from homology"/>
<keyword evidence="2 5" id="KW-0808">Transferase</keyword>
<dbReference type="EC" id="2.3.1.-" evidence="5"/>
<dbReference type="Pfam" id="PF14602">
    <property type="entry name" value="Hexapep_2"/>
    <property type="match status" value="1"/>
</dbReference>
<evidence type="ECO:0000256" key="2">
    <source>
        <dbReference type="ARBA" id="ARBA00022679"/>
    </source>
</evidence>
<dbReference type="AlphaFoldDB" id="A0AB39J6E4"/>
<keyword evidence="3" id="KW-0677">Repeat</keyword>
<sequence>MKTEKEKMIKGEYYHPNDHTLMKDRAKARQLTFAYQQTNEPSQRKAILKELLGACGEDVVFEGRIQCDYGYNIEVGEHFFANFDAVLLDVCKITIGDHCLLGPNVHIYTAGHPLNPEERQTGIEFGKPVTIGHHVWIGGGAIINPGVTIGDHAVIASGAVVTKDVPANVIVGGNPAKILKHLEE</sequence>
<dbReference type="Pfam" id="PF12464">
    <property type="entry name" value="Mac"/>
    <property type="match status" value="1"/>
</dbReference>
<dbReference type="PROSITE" id="PS00101">
    <property type="entry name" value="HEXAPEP_TRANSFERASES"/>
    <property type="match status" value="1"/>
</dbReference>
<dbReference type="PANTHER" id="PTHR23416">
    <property type="entry name" value="SIALIC ACID SYNTHASE-RELATED"/>
    <property type="match status" value="1"/>
</dbReference>
<dbReference type="GO" id="GO:0016407">
    <property type="term" value="F:acetyltransferase activity"/>
    <property type="evidence" value="ECO:0007669"/>
    <property type="project" value="InterPro"/>
</dbReference>
<evidence type="ECO:0000259" key="4">
    <source>
        <dbReference type="SMART" id="SM01266"/>
    </source>
</evidence>
<dbReference type="SUPFAM" id="SSF51161">
    <property type="entry name" value="Trimeric LpxA-like enzymes"/>
    <property type="match status" value="1"/>
</dbReference>
<dbReference type="InterPro" id="IPR018357">
    <property type="entry name" value="Hexapep_transf_CS"/>
</dbReference>
<dbReference type="EMBL" id="CP162911">
    <property type="protein sequence ID" value="XDL63026.1"/>
    <property type="molecule type" value="Genomic_DNA"/>
</dbReference>
<dbReference type="InterPro" id="IPR024688">
    <property type="entry name" value="Mac_dom"/>
</dbReference>